<accession>A0ABZ2LWQ5</accession>
<proteinExistence type="predicted"/>
<name>A0ABZ2LWQ5_9BACT</name>
<feature type="region of interest" description="Disordered" evidence="1">
    <location>
        <begin position="40"/>
        <end position="77"/>
    </location>
</feature>
<dbReference type="RefSeq" id="WP_394824944.1">
    <property type="nucleotide sequence ID" value="NZ_CP089984.1"/>
</dbReference>
<feature type="compositionally biased region" description="Basic and acidic residues" evidence="1">
    <location>
        <begin position="62"/>
        <end position="77"/>
    </location>
</feature>
<dbReference type="EMBL" id="CP089984">
    <property type="protein sequence ID" value="WXB15318.1"/>
    <property type="molecule type" value="Genomic_DNA"/>
</dbReference>
<feature type="compositionally biased region" description="Low complexity" evidence="1">
    <location>
        <begin position="45"/>
        <end position="61"/>
    </location>
</feature>
<evidence type="ECO:0000313" key="2">
    <source>
        <dbReference type="EMBL" id="WXB15318.1"/>
    </source>
</evidence>
<dbReference type="Proteomes" id="UP001370348">
    <property type="component" value="Chromosome"/>
</dbReference>
<sequence length="77" mass="8180">MMRERGKGRNREHAMRSFLVALGASLGLVVLLTGCPEKDDKAEAAKAAPQASQAAPAAAPAPHEKEKAEKEKEKGGW</sequence>
<keyword evidence="3" id="KW-1185">Reference proteome</keyword>
<gene>
    <name evidence="2" type="ORF">LZC94_46795</name>
</gene>
<protein>
    <submittedName>
        <fullName evidence="2">Uncharacterized protein</fullName>
    </submittedName>
</protein>
<dbReference type="PROSITE" id="PS51257">
    <property type="entry name" value="PROKAR_LIPOPROTEIN"/>
    <property type="match status" value="1"/>
</dbReference>
<organism evidence="2 3">
    <name type="scientific">Pendulispora albinea</name>
    <dbReference type="NCBI Taxonomy" id="2741071"/>
    <lineage>
        <taxon>Bacteria</taxon>
        <taxon>Pseudomonadati</taxon>
        <taxon>Myxococcota</taxon>
        <taxon>Myxococcia</taxon>
        <taxon>Myxococcales</taxon>
        <taxon>Sorangiineae</taxon>
        <taxon>Pendulisporaceae</taxon>
        <taxon>Pendulispora</taxon>
    </lineage>
</organism>
<evidence type="ECO:0000256" key="1">
    <source>
        <dbReference type="SAM" id="MobiDB-lite"/>
    </source>
</evidence>
<reference evidence="2 3" key="1">
    <citation type="submission" date="2021-12" db="EMBL/GenBank/DDBJ databases">
        <title>Discovery of the Pendulisporaceae a myxobacterial family with distinct sporulation behavior and unique specialized metabolism.</title>
        <authorList>
            <person name="Garcia R."/>
            <person name="Popoff A."/>
            <person name="Bader C.D."/>
            <person name="Loehr J."/>
            <person name="Walesch S."/>
            <person name="Walt C."/>
            <person name="Boldt J."/>
            <person name="Bunk B."/>
            <person name="Haeckl F.J.F.P.J."/>
            <person name="Gunesch A.P."/>
            <person name="Birkelbach J."/>
            <person name="Nuebel U."/>
            <person name="Pietschmann T."/>
            <person name="Bach T."/>
            <person name="Mueller R."/>
        </authorList>
    </citation>
    <scope>NUCLEOTIDE SEQUENCE [LARGE SCALE GENOMIC DNA]</scope>
    <source>
        <strain evidence="2 3">MSr11954</strain>
    </source>
</reference>
<evidence type="ECO:0000313" key="3">
    <source>
        <dbReference type="Proteomes" id="UP001370348"/>
    </source>
</evidence>